<reference evidence="1" key="1">
    <citation type="submission" date="2017-12" db="EMBL/GenBank/DDBJ databases">
        <title>Sequencing the genomes of 1000 Actinobacteria strains.</title>
        <authorList>
            <person name="Klenk H.-P."/>
        </authorList>
    </citation>
    <scope>NUCLEOTIDE SEQUENCE [LARGE SCALE GENOMIC DNA]</scope>
    <source>
        <strain evidence="1">DSM 44228</strain>
    </source>
</reference>
<protein>
    <submittedName>
        <fullName evidence="1">Uncharacterized protein</fullName>
    </submittedName>
</protein>
<gene>
    <name evidence="1" type="ORF">A8926_5595</name>
</gene>
<proteinExistence type="predicted"/>
<evidence type="ECO:0000313" key="2">
    <source>
        <dbReference type="Proteomes" id="UP000233786"/>
    </source>
</evidence>
<name>A0A2N3Y463_SACSN</name>
<dbReference type="OrthoDB" id="5148202at2"/>
<sequence length="106" mass="12578">MTRPADWSLELQLEQVEQEAVHPDVKASIMDAIRYMHSGRSQKRRGGRELVRLLEIARLRASEEVEWHVVRLVQDSLDYLNGSFLKLDFEERYHIHQERYSSDLIT</sequence>
<accession>A0A2N3Y463</accession>
<keyword evidence="2" id="KW-1185">Reference proteome</keyword>
<dbReference type="Proteomes" id="UP000233786">
    <property type="component" value="Unassembled WGS sequence"/>
</dbReference>
<dbReference type="RefSeq" id="WP_010692487.1">
    <property type="nucleotide sequence ID" value="NZ_CP061007.1"/>
</dbReference>
<dbReference type="STRING" id="994479.GCA_000194155_00852"/>
<dbReference type="EMBL" id="PJNB01000001">
    <property type="protein sequence ID" value="PKW17611.1"/>
    <property type="molecule type" value="Genomic_DNA"/>
</dbReference>
<organism evidence="1 2">
    <name type="scientific">Saccharopolyspora spinosa</name>
    <dbReference type="NCBI Taxonomy" id="60894"/>
    <lineage>
        <taxon>Bacteria</taxon>
        <taxon>Bacillati</taxon>
        <taxon>Actinomycetota</taxon>
        <taxon>Actinomycetes</taxon>
        <taxon>Pseudonocardiales</taxon>
        <taxon>Pseudonocardiaceae</taxon>
        <taxon>Saccharopolyspora</taxon>
    </lineage>
</organism>
<comment type="caution">
    <text evidence="1">The sequence shown here is derived from an EMBL/GenBank/DDBJ whole genome shotgun (WGS) entry which is preliminary data.</text>
</comment>
<evidence type="ECO:0000313" key="1">
    <source>
        <dbReference type="EMBL" id="PKW17611.1"/>
    </source>
</evidence>
<dbReference type="AlphaFoldDB" id="A0A2N3Y463"/>